<protein>
    <recommendedName>
        <fullName evidence="2">DUF4604 domain-containing protein</fullName>
    </recommendedName>
</protein>
<feature type="compositionally biased region" description="Basic and acidic residues" evidence="1">
    <location>
        <begin position="84"/>
        <end position="99"/>
    </location>
</feature>
<gene>
    <name evidence="3" type="ORF">LCER1_G005581</name>
</gene>
<feature type="region of interest" description="Disordered" evidence="1">
    <location>
        <begin position="25"/>
        <end position="99"/>
    </location>
</feature>
<proteinExistence type="predicted"/>
<feature type="region of interest" description="Disordered" evidence="1">
    <location>
        <begin position="120"/>
        <end position="170"/>
    </location>
</feature>
<feature type="compositionally biased region" description="Basic and acidic residues" evidence="1">
    <location>
        <begin position="130"/>
        <end position="152"/>
    </location>
</feature>
<evidence type="ECO:0000259" key="2">
    <source>
        <dbReference type="Pfam" id="PF15377"/>
    </source>
</evidence>
<accession>A0A7D8YV11</accession>
<dbReference type="InterPro" id="IPR027911">
    <property type="entry name" value="DUF4604"/>
</dbReference>
<keyword evidence="4" id="KW-1185">Reference proteome</keyword>
<dbReference type="AlphaFoldDB" id="A0A7D8YV11"/>
<feature type="compositionally biased region" description="Basic residues" evidence="1">
    <location>
        <begin position="154"/>
        <end position="163"/>
    </location>
</feature>
<evidence type="ECO:0000256" key="1">
    <source>
        <dbReference type="SAM" id="MobiDB-lite"/>
    </source>
</evidence>
<organism evidence="3 4">
    <name type="scientific">Lachnellula cervina</name>
    <dbReference type="NCBI Taxonomy" id="1316786"/>
    <lineage>
        <taxon>Eukaryota</taxon>
        <taxon>Fungi</taxon>
        <taxon>Dikarya</taxon>
        <taxon>Ascomycota</taxon>
        <taxon>Pezizomycotina</taxon>
        <taxon>Leotiomycetes</taxon>
        <taxon>Helotiales</taxon>
        <taxon>Lachnaceae</taxon>
        <taxon>Lachnellula</taxon>
    </lineage>
</organism>
<name>A0A7D8YV11_9HELO</name>
<dbReference type="Proteomes" id="UP000481288">
    <property type="component" value="Unassembled WGS sequence"/>
</dbReference>
<feature type="domain" description="DUF4604" evidence="2">
    <location>
        <begin position="7"/>
        <end position="170"/>
    </location>
</feature>
<dbReference type="EMBL" id="QGMG01000794">
    <property type="protein sequence ID" value="TVY51518.1"/>
    <property type="molecule type" value="Genomic_DNA"/>
</dbReference>
<dbReference type="OrthoDB" id="5388322at2759"/>
<comment type="caution">
    <text evidence="3">The sequence shown here is derived from an EMBL/GenBank/DDBJ whole genome shotgun (WGS) entry which is preliminary data.</text>
</comment>
<dbReference type="Pfam" id="PF15377">
    <property type="entry name" value="DUF4604"/>
    <property type="match status" value="1"/>
</dbReference>
<evidence type="ECO:0000313" key="3">
    <source>
        <dbReference type="EMBL" id="TVY51518.1"/>
    </source>
</evidence>
<evidence type="ECO:0000313" key="4">
    <source>
        <dbReference type="Proteomes" id="UP000481288"/>
    </source>
</evidence>
<sequence>MSKITPKNLSYDSTLPPFLARLQESNASSDGRHEFQAARPKKARTAEDEAEDEPVYFDEGSGETLTKSEWEEREAKEEGEEEGAVGREDEGKKIEVEGGKEKAVVVAAIGAGKKRKVGRIVGGDEDEEENIKHSTEPKVSKAGEGKKVDAAKSKGQKKGKKIKLSFGDDD</sequence>
<feature type="compositionally biased region" description="Basic and acidic residues" evidence="1">
    <location>
        <begin position="66"/>
        <end position="76"/>
    </location>
</feature>
<reference evidence="3 4" key="1">
    <citation type="submission" date="2018-05" db="EMBL/GenBank/DDBJ databases">
        <title>Whole genome sequencing for identification of molecular markers to develop diagnostic detection tools for the regulated plant pathogen Lachnellula willkommii.</title>
        <authorList>
            <person name="Giroux E."/>
            <person name="Bilodeau G."/>
        </authorList>
    </citation>
    <scope>NUCLEOTIDE SEQUENCE [LARGE SCALE GENOMIC DNA]</scope>
    <source>
        <strain evidence="3 4">CBS 625.97</strain>
    </source>
</reference>